<dbReference type="RefSeq" id="WP_242330915.1">
    <property type="nucleotide sequence ID" value="NZ_CP071872.1"/>
</dbReference>
<accession>A0ABY3WLU1</accession>
<feature type="region of interest" description="Disordered" evidence="1">
    <location>
        <begin position="192"/>
        <end position="218"/>
    </location>
</feature>
<organism evidence="2 3">
    <name type="scientific">Streptomyces formicae</name>
    <dbReference type="NCBI Taxonomy" id="1616117"/>
    <lineage>
        <taxon>Bacteria</taxon>
        <taxon>Bacillati</taxon>
        <taxon>Actinomycetota</taxon>
        <taxon>Actinomycetes</taxon>
        <taxon>Kitasatosporales</taxon>
        <taxon>Streptomycetaceae</taxon>
        <taxon>Streptomyces</taxon>
    </lineage>
</organism>
<gene>
    <name evidence="2" type="ORF">J4032_12880</name>
</gene>
<sequence length="273" mass="29578">MPSEPSSKDDAQSADKRNEERLRHHAGNCEHCDAVDPCPCCGLRIAVRDLPCTKDPEHAPHLVSECAAPTPPFTGQRTAEQQAILSRLQDAALLANPDLQESLAQLRRGEAEAALTQAEEVKEGTCTCSSRLEGVGGNLIHDEDCNALRESWPCVHESWNVTSEWYDPLSMKWHKSRRCNDCGESLDVIFEDGPHFPENEGKGAPSEPEPPQPERRPPYAVAYSVGGHLYELALPGDAAVQTVDGALVITHVLGPVNGVVQVQPIASKEGGDV</sequence>
<feature type="compositionally biased region" description="Basic and acidic residues" evidence="1">
    <location>
        <begin position="192"/>
        <end position="201"/>
    </location>
</feature>
<evidence type="ECO:0000313" key="2">
    <source>
        <dbReference type="EMBL" id="UNM12307.1"/>
    </source>
</evidence>
<keyword evidence="3" id="KW-1185">Reference proteome</keyword>
<proteinExistence type="predicted"/>
<reference evidence="2 3" key="1">
    <citation type="submission" date="2021-03" db="EMBL/GenBank/DDBJ databases">
        <title>Complete genome of Streptomyces formicae strain 1H-GS9 (DSM 100524).</title>
        <authorList>
            <person name="Atanasov K.E."/>
            <person name="Altabella T."/>
            <person name="Ferrer A."/>
        </authorList>
    </citation>
    <scope>NUCLEOTIDE SEQUENCE [LARGE SCALE GENOMIC DNA]</scope>
    <source>
        <strain evidence="2 3">1H-GS9</strain>
    </source>
</reference>
<dbReference type="Proteomes" id="UP000828924">
    <property type="component" value="Chromosome"/>
</dbReference>
<evidence type="ECO:0000256" key="1">
    <source>
        <dbReference type="SAM" id="MobiDB-lite"/>
    </source>
</evidence>
<name>A0ABY3WLU1_9ACTN</name>
<feature type="region of interest" description="Disordered" evidence="1">
    <location>
        <begin position="1"/>
        <end position="20"/>
    </location>
</feature>
<protein>
    <submittedName>
        <fullName evidence="2">Uncharacterized protein</fullName>
    </submittedName>
</protein>
<evidence type="ECO:0000313" key="3">
    <source>
        <dbReference type="Proteomes" id="UP000828924"/>
    </source>
</evidence>
<dbReference type="EMBL" id="CP071872">
    <property type="protein sequence ID" value="UNM12307.1"/>
    <property type="molecule type" value="Genomic_DNA"/>
</dbReference>